<dbReference type="SUPFAM" id="SSF53807">
    <property type="entry name" value="Helical backbone' metal receptor"/>
    <property type="match status" value="1"/>
</dbReference>
<comment type="caution">
    <text evidence="3">The sequence shown here is derived from an EMBL/GenBank/DDBJ whole genome shotgun (WGS) entry which is preliminary data.</text>
</comment>
<dbReference type="Gene3D" id="1.20.58.2180">
    <property type="match status" value="1"/>
</dbReference>
<dbReference type="InterPro" id="IPR050902">
    <property type="entry name" value="ABC_Transporter_SBP"/>
</dbReference>
<evidence type="ECO:0000256" key="1">
    <source>
        <dbReference type="SAM" id="SignalP"/>
    </source>
</evidence>
<dbReference type="PROSITE" id="PS51257">
    <property type="entry name" value="PROKAR_LIPOPROTEIN"/>
    <property type="match status" value="1"/>
</dbReference>
<evidence type="ECO:0000259" key="2">
    <source>
        <dbReference type="PROSITE" id="PS50983"/>
    </source>
</evidence>
<evidence type="ECO:0000313" key="3">
    <source>
        <dbReference type="EMBL" id="TNJ36895.1"/>
    </source>
</evidence>
<feature type="signal peptide" evidence="1">
    <location>
        <begin position="1"/>
        <end position="34"/>
    </location>
</feature>
<dbReference type="PANTHER" id="PTHR30535:SF34">
    <property type="entry name" value="MOLYBDATE-BINDING PROTEIN MOLA"/>
    <property type="match status" value="1"/>
</dbReference>
<dbReference type="PANTHER" id="PTHR30535">
    <property type="entry name" value="VITAMIN B12-BINDING PROTEIN"/>
    <property type="match status" value="1"/>
</dbReference>
<dbReference type="Proteomes" id="UP000309544">
    <property type="component" value="Unassembled WGS sequence"/>
</dbReference>
<dbReference type="InterPro" id="IPR002491">
    <property type="entry name" value="ABC_transptr_periplasmic_BD"/>
</dbReference>
<gene>
    <name evidence="3" type="ORF">FGF68_04785</name>
</gene>
<proteinExistence type="predicted"/>
<dbReference type="EMBL" id="VDCI01000003">
    <property type="protein sequence ID" value="TNJ36895.1"/>
    <property type="molecule type" value="Genomic_DNA"/>
</dbReference>
<dbReference type="Gene3D" id="3.40.50.1980">
    <property type="entry name" value="Nitrogenase molybdenum iron protein domain"/>
    <property type="match status" value="2"/>
</dbReference>
<dbReference type="PROSITE" id="PS50983">
    <property type="entry name" value="FE_B12_PBP"/>
    <property type="match status" value="1"/>
</dbReference>
<protein>
    <submittedName>
        <fullName evidence="3">ABC transporter substrate-binding protein</fullName>
    </submittedName>
</protein>
<organism evidence="3 4">
    <name type="scientific">Prosthecochloris vibrioformis</name>
    <name type="common">Chlorobium vibrioforme</name>
    <dbReference type="NCBI Taxonomy" id="1098"/>
    <lineage>
        <taxon>Bacteria</taxon>
        <taxon>Pseudomonadati</taxon>
        <taxon>Chlorobiota</taxon>
        <taxon>Chlorobiia</taxon>
        <taxon>Chlorobiales</taxon>
        <taxon>Chlorobiaceae</taxon>
        <taxon>Prosthecochloris</taxon>
    </lineage>
</organism>
<feature type="chain" id="PRO_5023138410" evidence="1">
    <location>
        <begin position="35"/>
        <end position="354"/>
    </location>
</feature>
<feature type="domain" description="Fe/B12 periplasmic-binding" evidence="2">
    <location>
        <begin position="55"/>
        <end position="322"/>
    </location>
</feature>
<name>A0A5C4S0U9_PROVB</name>
<reference evidence="3 4" key="1">
    <citation type="submission" date="2019-05" db="EMBL/GenBank/DDBJ databases">
        <title>Draft Whole-Genome sequence of the green sulfur bacterium Prosthecochloris vibrioformis DSM 260.</title>
        <authorList>
            <person name="Meyer T.E."/>
            <person name="Kyndt J.A."/>
        </authorList>
    </citation>
    <scope>NUCLEOTIDE SEQUENCE [LARGE SCALE GENOMIC DNA]</scope>
    <source>
        <strain evidence="3 4">DSM 260</strain>
    </source>
</reference>
<keyword evidence="4" id="KW-1185">Reference proteome</keyword>
<dbReference type="Pfam" id="PF01497">
    <property type="entry name" value="Peripla_BP_2"/>
    <property type="match status" value="1"/>
</dbReference>
<keyword evidence="1" id="KW-0732">Signal</keyword>
<dbReference type="AlphaFoldDB" id="A0A5C4S0U9"/>
<accession>A0A5C4S0U9</accession>
<evidence type="ECO:0000313" key="4">
    <source>
        <dbReference type="Proteomes" id="UP000309544"/>
    </source>
</evidence>
<sequence>MNQQGIKTALQASTAGLLSLFLLLMISCTPSEPASDSNSRNVTDMAGRTMSIPDQVTKIYVNRPGSILLYAFDPELIANRSFNFTPEAAQFLSDDYLALPYTEGSAEEILNLDPDMILTFFDINPNSIDQADKLAEKTDIPVYLASLELENYPEVFRRLGTLLDREEQAATMQKFIDTHVGPILKKANDIPASDRISVYYAEGDRGLHTDPAGSIHSRLIDMAGGINAANIDGISRKGMSEISMEQLLMWDPDLVLVWAGLGTITPTMAHLQNDPLWARLQAARNNRIYQIPYLPYGWFDRPASINRLLGIPWLANLLYPNIYDIDIEAAVAEYFRVFYHYELSSEEAQALLNP</sequence>
<dbReference type="RefSeq" id="WP_068867254.1">
    <property type="nucleotide sequence ID" value="NZ_VDCI01000003.1"/>
</dbReference>